<organism evidence="2 3">
    <name type="scientific">Emiliania huxleyi (strain CCMP1516)</name>
    <dbReference type="NCBI Taxonomy" id="280463"/>
    <lineage>
        <taxon>Eukaryota</taxon>
        <taxon>Haptista</taxon>
        <taxon>Haptophyta</taxon>
        <taxon>Prymnesiophyceae</taxon>
        <taxon>Isochrysidales</taxon>
        <taxon>Noelaerhabdaceae</taxon>
        <taxon>Emiliania</taxon>
    </lineage>
</organism>
<dbReference type="PANTHER" id="PTHR43313:SF36">
    <property type="entry name" value="D-BETA-HYDROXYBUTYRATE DEHYDROGENASE, MITOCHONDRIAL"/>
    <property type="match status" value="1"/>
</dbReference>
<dbReference type="OMA" id="FRIADGM"/>
<evidence type="ECO:0000313" key="3">
    <source>
        <dbReference type="Proteomes" id="UP000013827"/>
    </source>
</evidence>
<dbReference type="GO" id="GO:0016491">
    <property type="term" value="F:oxidoreductase activity"/>
    <property type="evidence" value="ECO:0007669"/>
    <property type="project" value="TreeGrafter"/>
</dbReference>
<dbReference type="Pfam" id="PF00106">
    <property type="entry name" value="adh_short"/>
    <property type="match status" value="1"/>
</dbReference>
<dbReference type="Gene3D" id="3.40.50.720">
    <property type="entry name" value="NAD(P)-binding Rossmann-like Domain"/>
    <property type="match status" value="1"/>
</dbReference>
<dbReference type="GO" id="GO:0008202">
    <property type="term" value="P:steroid metabolic process"/>
    <property type="evidence" value="ECO:0007669"/>
    <property type="project" value="TreeGrafter"/>
</dbReference>
<dbReference type="InterPro" id="IPR036291">
    <property type="entry name" value="NAD(P)-bd_dom_sf"/>
</dbReference>
<dbReference type="SUPFAM" id="SSF51735">
    <property type="entry name" value="NAD(P)-binding Rossmann-fold domains"/>
    <property type="match status" value="1"/>
</dbReference>
<dbReference type="HOGENOM" id="CLU_837915_0_0_1"/>
<dbReference type="KEGG" id="ehx:EMIHUDRAFT_310752"/>
<keyword evidence="1" id="KW-1133">Transmembrane helix</keyword>
<proteinExistence type="predicted"/>
<accession>A0A0D3J2N7</accession>
<feature type="transmembrane region" description="Helical" evidence="1">
    <location>
        <begin position="6"/>
        <end position="31"/>
    </location>
</feature>
<dbReference type="eggNOG" id="KOG1610">
    <property type="taxonomic scope" value="Eukaryota"/>
</dbReference>
<sequence>MHAPVIAPLLLAVYWTVMLLLSALMAPLALIDGITKAWADASATEAAPAERAGLAIVVTGCDSGFGRSLAVALAERGYTVFAGCLSPESASSLTGIHRLRACKMDVTSDADVDSCVAAVHAWVEEGRGARRLLSVVSNAGRGAGGWVDWLSMGDYESDIAVNFLGVVRVSKSFLPLLRRSAAAAAGSPFAAPPRLLIVSSMSGKLPLANVWGVHVSTALPSFHRTPLTTGGVGVLVRKWTSLGGEARALYGDHCAESCFRIADGMMSDWAWEPERVTEALARAATSRGAPPAELNLLRHLPAAALETVIWRWYASELVPPAGASADGKGRAS</sequence>
<reference evidence="3" key="1">
    <citation type="journal article" date="2013" name="Nature">
        <title>Pan genome of the phytoplankton Emiliania underpins its global distribution.</title>
        <authorList>
            <person name="Read B.A."/>
            <person name="Kegel J."/>
            <person name="Klute M.J."/>
            <person name="Kuo A."/>
            <person name="Lefebvre S.C."/>
            <person name="Maumus F."/>
            <person name="Mayer C."/>
            <person name="Miller J."/>
            <person name="Monier A."/>
            <person name="Salamov A."/>
            <person name="Young J."/>
            <person name="Aguilar M."/>
            <person name="Claverie J.M."/>
            <person name="Frickenhaus S."/>
            <person name="Gonzalez K."/>
            <person name="Herman E.K."/>
            <person name="Lin Y.C."/>
            <person name="Napier J."/>
            <person name="Ogata H."/>
            <person name="Sarno A.F."/>
            <person name="Shmutz J."/>
            <person name="Schroeder D."/>
            <person name="de Vargas C."/>
            <person name="Verret F."/>
            <person name="von Dassow P."/>
            <person name="Valentin K."/>
            <person name="Van de Peer Y."/>
            <person name="Wheeler G."/>
            <person name="Dacks J.B."/>
            <person name="Delwiche C.F."/>
            <person name="Dyhrman S.T."/>
            <person name="Glockner G."/>
            <person name="John U."/>
            <person name="Richards T."/>
            <person name="Worden A.Z."/>
            <person name="Zhang X."/>
            <person name="Grigoriev I.V."/>
            <person name="Allen A.E."/>
            <person name="Bidle K."/>
            <person name="Borodovsky M."/>
            <person name="Bowler C."/>
            <person name="Brownlee C."/>
            <person name="Cock J.M."/>
            <person name="Elias M."/>
            <person name="Gladyshev V.N."/>
            <person name="Groth M."/>
            <person name="Guda C."/>
            <person name="Hadaegh A."/>
            <person name="Iglesias-Rodriguez M.D."/>
            <person name="Jenkins J."/>
            <person name="Jones B.M."/>
            <person name="Lawson T."/>
            <person name="Leese F."/>
            <person name="Lindquist E."/>
            <person name="Lobanov A."/>
            <person name="Lomsadze A."/>
            <person name="Malik S.B."/>
            <person name="Marsh M.E."/>
            <person name="Mackinder L."/>
            <person name="Mock T."/>
            <person name="Mueller-Roeber B."/>
            <person name="Pagarete A."/>
            <person name="Parker M."/>
            <person name="Probert I."/>
            <person name="Quesneville H."/>
            <person name="Raines C."/>
            <person name="Rensing S.A."/>
            <person name="Riano-Pachon D.M."/>
            <person name="Richier S."/>
            <person name="Rokitta S."/>
            <person name="Shiraiwa Y."/>
            <person name="Soanes D.M."/>
            <person name="van der Giezen M."/>
            <person name="Wahlund T.M."/>
            <person name="Williams B."/>
            <person name="Wilson W."/>
            <person name="Wolfe G."/>
            <person name="Wurch L.L."/>
        </authorList>
    </citation>
    <scope>NUCLEOTIDE SEQUENCE</scope>
</reference>
<dbReference type="PANTHER" id="PTHR43313">
    <property type="entry name" value="SHORT-CHAIN DEHYDROGENASE/REDUCTASE FAMILY 9C"/>
    <property type="match status" value="1"/>
</dbReference>
<evidence type="ECO:0000313" key="2">
    <source>
        <dbReference type="EnsemblProtists" id="EOD17772"/>
    </source>
</evidence>
<dbReference type="GeneID" id="17263980"/>
<dbReference type="InterPro" id="IPR002347">
    <property type="entry name" value="SDR_fam"/>
</dbReference>
<dbReference type="PaxDb" id="2903-EOD17772"/>
<name>A0A0D3J2N7_EMIH1</name>
<reference evidence="2" key="2">
    <citation type="submission" date="2024-10" db="UniProtKB">
        <authorList>
            <consortium name="EnsemblProtists"/>
        </authorList>
    </citation>
    <scope>IDENTIFICATION</scope>
</reference>
<dbReference type="EnsemblProtists" id="EOD17772">
    <property type="protein sequence ID" value="EOD17772"/>
    <property type="gene ID" value="EMIHUDRAFT_310752"/>
</dbReference>
<keyword evidence="1" id="KW-0812">Transmembrane</keyword>
<keyword evidence="1" id="KW-0472">Membrane</keyword>
<keyword evidence="3" id="KW-1185">Reference proteome</keyword>
<dbReference type="RefSeq" id="XP_005770201.1">
    <property type="nucleotide sequence ID" value="XM_005770144.1"/>
</dbReference>
<dbReference type="AlphaFoldDB" id="A0A0D3J2N7"/>
<dbReference type="Proteomes" id="UP000013827">
    <property type="component" value="Unassembled WGS sequence"/>
</dbReference>
<protein>
    <submittedName>
        <fullName evidence="2">Uncharacterized protein</fullName>
    </submittedName>
</protein>
<evidence type="ECO:0000256" key="1">
    <source>
        <dbReference type="SAM" id="Phobius"/>
    </source>
</evidence>
<dbReference type="STRING" id="2903.R1C6E2"/>